<protein>
    <submittedName>
        <fullName evidence="1">Uncharacterized protein</fullName>
    </submittedName>
</protein>
<evidence type="ECO:0000313" key="2">
    <source>
        <dbReference type="Proteomes" id="UP000683000"/>
    </source>
</evidence>
<evidence type="ECO:0000313" key="1">
    <source>
        <dbReference type="EMBL" id="KAG6379185.1"/>
    </source>
</evidence>
<keyword evidence="2" id="KW-1185">Reference proteome</keyword>
<sequence>MQTPEVQLASPPTTIQAPCPAASCQRRASCQWRDEGAATICGETISCKDVAQHLRVHVVKRMNRGEYVVCKWQGCSASITRNNIARHIWEGPSHLGHHRDEGHLS</sequence>
<accession>A0A8I2YW18</accession>
<reference evidence="1" key="1">
    <citation type="submission" date="2021-03" db="EMBL/GenBank/DDBJ databases">
        <title>Evolutionary innovations through gain and loss of genes in the ectomycorrhizal Boletales.</title>
        <authorList>
            <person name="Wu G."/>
            <person name="Miyauchi S."/>
            <person name="Morin E."/>
            <person name="Yang Z.-L."/>
            <person name="Xu J."/>
            <person name="Martin F.M."/>
        </authorList>
    </citation>
    <scope>NUCLEOTIDE SEQUENCE</scope>
    <source>
        <strain evidence="1">BR01</strain>
    </source>
</reference>
<organism evidence="1 2">
    <name type="scientific">Boletus reticuloceps</name>
    <dbReference type="NCBI Taxonomy" id="495285"/>
    <lineage>
        <taxon>Eukaryota</taxon>
        <taxon>Fungi</taxon>
        <taxon>Dikarya</taxon>
        <taxon>Basidiomycota</taxon>
        <taxon>Agaricomycotina</taxon>
        <taxon>Agaricomycetes</taxon>
        <taxon>Agaricomycetidae</taxon>
        <taxon>Boletales</taxon>
        <taxon>Boletineae</taxon>
        <taxon>Boletaceae</taxon>
        <taxon>Boletoideae</taxon>
        <taxon>Boletus</taxon>
    </lineage>
</organism>
<dbReference type="Proteomes" id="UP000683000">
    <property type="component" value="Unassembled WGS sequence"/>
</dbReference>
<name>A0A8I2YW18_9AGAM</name>
<dbReference type="OrthoDB" id="2646875at2759"/>
<comment type="caution">
    <text evidence="1">The sequence shown here is derived from an EMBL/GenBank/DDBJ whole genome shotgun (WGS) entry which is preliminary data.</text>
</comment>
<gene>
    <name evidence="1" type="ORF">JVT61DRAFT_11629</name>
</gene>
<proteinExistence type="predicted"/>
<dbReference type="AlphaFoldDB" id="A0A8I2YW18"/>
<dbReference type="EMBL" id="JAGFBS010000005">
    <property type="protein sequence ID" value="KAG6379185.1"/>
    <property type="molecule type" value="Genomic_DNA"/>
</dbReference>